<gene>
    <name evidence="4" type="ORF">SAMN04488505_10460</name>
</gene>
<feature type="transmembrane region" description="Helical" evidence="2">
    <location>
        <begin position="142"/>
        <end position="163"/>
    </location>
</feature>
<keyword evidence="5" id="KW-1185">Reference proteome</keyword>
<proteinExistence type="predicted"/>
<sequence>MQPTNRQTYLDWLRIAAIFGVLLFHSARPFMVDDPWHVNNATQSNVLTEFAFWLSRFRMHLLFFISGTVSWFMVSKKSARGFMWLRFQRLFIPLLVGMLVIVPPQIYMERLNQGFKGNFWHFYPSIFEMRPYPHGNTSWHHLWFIAYLLVFDLLLTPFFGWAVSPKAKGFVEKLKFFARGKNVYLLMLPSATWFSLTVLKYPMTGDLVHDYCFFVYWMLFLVAGFICMLQPALMDSLERNRRFSLGMALVMMGFINYLRWNNVGLSTWVPDWDQHWYLYPYLARQPLNSWFWVFALIGYGKKYLNRKVKVMDYINQAIYPFYILHQTVIVIIAWYVVKTNDTIGMKYGFIVITSLCVSMCIYHVFIKPFALTRYLFGMRPLEKKVQAPVSEKPVPQPTPQVAPELVVS</sequence>
<dbReference type="EMBL" id="FOBB01000004">
    <property type="protein sequence ID" value="SEM32535.1"/>
    <property type="molecule type" value="Genomic_DNA"/>
</dbReference>
<evidence type="ECO:0000256" key="2">
    <source>
        <dbReference type="SAM" id="Phobius"/>
    </source>
</evidence>
<feature type="domain" description="Acyltransferase 3" evidence="3">
    <location>
        <begin position="8"/>
        <end position="362"/>
    </location>
</feature>
<dbReference type="InterPro" id="IPR002656">
    <property type="entry name" value="Acyl_transf_3_dom"/>
</dbReference>
<feature type="transmembrane region" description="Helical" evidence="2">
    <location>
        <begin position="12"/>
        <end position="30"/>
    </location>
</feature>
<dbReference type="OrthoDB" id="9809782at2"/>
<feature type="transmembrane region" description="Helical" evidence="2">
    <location>
        <begin position="213"/>
        <end position="231"/>
    </location>
</feature>
<feature type="transmembrane region" description="Helical" evidence="2">
    <location>
        <begin position="319"/>
        <end position="337"/>
    </location>
</feature>
<accession>A0A1H7XFU2</accession>
<dbReference type="GO" id="GO:0016787">
    <property type="term" value="F:hydrolase activity"/>
    <property type="evidence" value="ECO:0007669"/>
    <property type="project" value="UniProtKB-KW"/>
</dbReference>
<dbReference type="InterPro" id="IPR050623">
    <property type="entry name" value="Glucan_succinyl_AcylTrfase"/>
</dbReference>
<protein>
    <submittedName>
        <fullName evidence="4">Peptidoglycan/LPS O-acetylase OafA/YrhL, contains acyltransferase and SGNH-hydrolase domains</fullName>
    </submittedName>
</protein>
<dbReference type="PANTHER" id="PTHR36927">
    <property type="entry name" value="BLR4337 PROTEIN"/>
    <property type="match status" value="1"/>
</dbReference>
<dbReference type="RefSeq" id="WP_089914433.1">
    <property type="nucleotide sequence ID" value="NZ_FOBB01000004.1"/>
</dbReference>
<dbReference type="GO" id="GO:0016747">
    <property type="term" value="F:acyltransferase activity, transferring groups other than amino-acyl groups"/>
    <property type="evidence" value="ECO:0007669"/>
    <property type="project" value="InterPro"/>
</dbReference>
<dbReference type="AlphaFoldDB" id="A0A1H7XFU2"/>
<feature type="transmembrane region" description="Helical" evidence="2">
    <location>
        <begin position="183"/>
        <end position="201"/>
    </location>
</feature>
<keyword evidence="2" id="KW-1133">Transmembrane helix</keyword>
<keyword evidence="4" id="KW-0378">Hydrolase</keyword>
<dbReference type="Proteomes" id="UP000198984">
    <property type="component" value="Unassembled WGS sequence"/>
</dbReference>
<organism evidence="4 5">
    <name type="scientific">Chitinophaga rupis</name>
    <dbReference type="NCBI Taxonomy" id="573321"/>
    <lineage>
        <taxon>Bacteria</taxon>
        <taxon>Pseudomonadati</taxon>
        <taxon>Bacteroidota</taxon>
        <taxon>Chitinophagia</taxon>
        <taxon>Chitinophagales</taxon>
        <taxon>Chitinophagaceae</taxon>
        <taxon>Chitinophaga</taxon>
    </lineage>
</organism>
<keyword evidence="2" id="KW-0472">Membrane</keyword>
<evidence type="ECO:0000313" key="5">
    <source>
        <dbReference type="Proteomes" id="UP000198984"/>
    </source>
</evidence>
<feature type="transmembrane region" description="Helical" evidence="2">
    <location>
        <begin position="90"/>
        <end position="108"/>
    </location>
</feature>
<dbReference type="PANTHER" id="PTHR36927:SF3">
    <property type="entry name" value="GLUCANS BIOSYNTHESIS PROTEIN C"/>
    <property type="match status" value="1"/>
</dbReference>
<feature type="transmembrane region" description="Helical" evidence="2">
    <location>
        <begin position="243"/>
        <end position="261"/>
    </location>
</feature>
<reference evidence="4 5" key="1">
    <citation type="submission" date="2016-10" db="EMBL/GenBank/DDBJ databases">
        <authorList>
            <person name="de Groot N.N."/>
        </authorList>
    </citation>
    <scope>NUCLEOTIDE SEQUENCE [LARGE SCALE GENOMIC DNA]</scope>
    <source>
        <strain evidence="4 5">DSM 21039</strain>
    </source>
</reference>
<feature type="transmembrane region" description="Helical" evidence="2">
    <location>
        <begin position="281"/>
        <end position="299"/>
    </location>
</feature>
<keyword evidence="4" id="KW-0012">Acyltransferase</keyword>
<keyword evidence="2" id="KW-0812">Transmembrane</keyword>
<dbReference type="STRING" id="573321.SAMN04488505_10460"/>
<name>A0A1H7XFU2_9BACT</name>
<keyword evidence="4" id="KW-0808">Transferase</keyword>
<feature type="region of interest" description="Disordered" evidence="1">
    <location>
        <begin position="389"/>
        <end position="408"/>
    </location>
</feature>
<dbReference type="Pfam" id="PF01757">
    <property type="entry name" value="Acyl_transf_3"/>
    <property type="match status" value="1"/>
</dbReference>
<feature type="transmembrane region" description="Helical" evidence="2">
    <location>
        <begin position="50"/>
        <end position="74"/>
    </location>
</feature>
<evidence type="ECO:0000256" key="1">
    <source>
        <dbReference type="SAM" id="MobiDB-lite"/>
    </source>
</evidence>
<feature type="transmembrane region" description="Helical" evidence="2">
    <location>
        <begin position="349"/>
        <end position="376"/>
    </location>
</feature>
<evidence type="ECO:0000313" key="4">
    <source>
        <dbReference type="EMBL" id="SEM32535.1"/>
    </source>
</evidence>
<evidence type="ECO:0000259" key="3">
    <source>
        <dbReference type="Pfam" id="PF01757"/>
    </source>
</evidence>